<dbReference type="PANTHER" id="PTHR46025:SF2">
    <property type="entry name" value="XYLOSYLTRANSFERASE 1"/>
    <property type="match status" value="1"/>
</dbReference>
<dbReference type="InterPro" id="IPR024448">
    <property type="entry name" value="XylT_C"/>
</dbReference>
<keyword evidence="11" id="KW-0479">Metal-binding</keyword>
<evidence type="ECO:0000256" key="7">
    <source>
        <dbReference type="ARBA" id="ARBA00011972"/>
    </source>
</evidence>
<dbReference type="AlphaFoldDB" id="A0A8D3E3Q8"/>
<evidence type="ECO:0000256" key="13">
    <source>
        <dbReference type="ARBA" id="ARBA00023136"/>
    </source>
</evidence>
<feature type="compositionally biased region" description="Basic and acidic residues" evidence="19">
    <location>
        <begin position="101"/>
        <end position="117"/>
    </location>
</feature>
<evidence type="ECO:0000259" key="20">
    <source>
        <dbReference type="Pfam" id="PF12529"/>
    </source>
</evidence>
<evidence type="ECO:0000256" key="9">
    <source>
        <dbReference type="ARBA" id="ARBA00022676"/>
    </source>
</evidence>
<keyword evidence="12" id="KW-0333">Golgi apparatus</keyword>
<evidence type="ECO:0000256" key="19">
    <source>
        <dbReference type="SAM" id="MobiDB-lite"/>
    </source>
</evidence>
<keyword evidence="10" id="KW-0808">Transferase</keyword>
<dbReference type="GO" id="GO:0000139">
    <property type="term" value="C:Golgi membrane"/>
    <property type="evidence" value="ECO:0007669"/>
    <property type="project" value="UniProtKB-SubCell"/>
</dbReference>
<evidence type="ECO:0000313" key="21">
    <source>
        <dbReference type="Ensembl" id="ENSSMAP00000066417.1"/>
    </source>
</evidence>
<evidence type="ECO:0000256" key="14">
    <source>
        <dbReference type="ARBA" id="ARBA00023157"/>
    </source>
</evidence>
<dbReference type="InterPro" id="IPR003406">
    <property type="entry name" value="Glyco_trans_14"/>
</dbReference>
<proteinExistence type="inferred from homology"/>
<keyword evidence="9" id="KW-0328">Glycosyltransferase</keyword>
<dbReference type="InterPro" id="IPR043538">
    <property type="entry name" value="XYLT"/>
</dbReference>
<feature type="region of interest" description="Disordered" evidence="19">
    <location>
        <begin position="39"/>
        <end position="224"/>
    </location>
</feature>
<evidence type="ECO:0000313" key="22">
    <source>
        <dbReference type="Proteomes" id="UP000694558"/>
    </source>
</evidence>
<organism evidence="21 22">
    <name type="scientific">Scophthalmus maximus</name>
    <name type="common">Turbot</name>
    <name type="synonym">Psetta maxima</name>
    <dbReference type="NCBI Taxonomy" id="52904"/>
    <lineage>
        <taxon>Eukaryota</taxon>
        <taxon>Metazoa</taxon>
        <taxon>Chordata</taxon>
        <taxon>Craniata</taxon>
        <taxon>Vertebrata</taxon>
        <taxon>Euteleostomi</taxon>
        <taxon>Actinopterygii</taxon>
        <taxon>Neopterygii</taxon>
        <taxon>Teleostei</taxon>
        <taxon>Neoteleostei</taxon>
        <taxon>Acanthomorphata</taxon>
        <taxon>Carangaria</taxon>
        <taxon>Pleuronectiformes</taxon>
        <taxon>Pleuronectoidei</taxon>
        <taxon>Scophthalmidae</taxon>
        <taxon>Scophthalmus</taxon>
    </lineage>
</organism>
<dbReference type="Ensembl" id="ENSSMAT00000043889.1">
    <property type="protein sequence ID" value="ENSSMAP00000066417.1"/>
    <property type="gene ID" value="ENSSMAG00000007241.2"/>
</dbReference>
<sequence>MVGGVCARRLARRSRSALIAALTVLLVQTLVVWNFSSLDSGEDGGSSVREKRDRVAGNKAAGGDHLLRGVRQRQHLPPPGRGASRHIQQPDGYYSHRPKEKSRVDSNNENSVPRDFENIDNSNFGARSQPHRQSVGATSSKQQREHLQEKAHTQQQAWRDNSPNLGRSSNEVLPVGHQPLAVGNNSSHPGGQGIAGVPRQQYRASQAQQAPSQHRHQHPHRRQATAAPLEVTYDQPPECEISGKEAISALSRAKSKECRQQIAEVYCRHKEGQLMPEKVTRYCHLEGKANVNVQWDEDSAESFPLKPVRIAFVLVVHGRASRQFQRLFKAIYHASHYYYVHVDQRSNYLHRQVQALATQYPNVRVTPWRMSTIWGGASLLTMYLRSMADLLAMRDWSWDFFINLSAADYPIRTNNQLVAFLSKYRDMNFIKSHGRDNARFIRKQGLDRLFFECDTHMWRLGDRKIPDDISVDGGSDWFLLNRLFVEYVINSKDDLVSSMKRFYAYTLLPAESFFHTVLENSAYCESMVDNNLRITNWNRKLGCKCQYKHIVDWCGCSPNDFKPADFHRFQQTVRPTFFARKFEASVNQEIVNQLDTYLFGSFPQGMPALNSYWENVYDEPDGVASLSDTQLTYHHSFSRLGLARAAASLQGNPKDHSCRYFPMGHPVSVHLYFQSDQFQGYLVKHHATNLATSKLETMETWVAPKKNFKLTTNPASTFSRLQFAEIGTEWDAKERMFRNFGGLMGPMDETVGMQKWSKGPNITVTVVWIDPTNVIAATYDILIDASAEFTHYRPPLNQPLRPGVWSVRILHHWSPVAEMKFLIAPLSHHKHQPIRQEETVKLHNGPAKNSYMEQSFHGLNPVLNIPVSLGYVEQAKRNAALTGPELEALARRPGGRAVGGGRRVRRGPHRLSCHAGLLQEPVELPQPRPQIPARSAAGRRAHQVAARPPAGREATAREVHCRLFYLFKGFVVTWGKENCSSSVLGGKKKTKEKVDFLGGVPGHKAKIFRSSRGVPPFRGLCWLCYFSFSVYLFYVSWLSFNCDPNVAIFSSVYFAAE</sequence>
<dbReference type="UniPathway" id="UPA00756"/>
<comment type="subunit">
    <text evidence="6">Monomer.</text>
</comment>
<dbReference type="GO" id="GO:0030158">
    <property type="term" value="F:protein xylosyltransferase activity"/>
    <property type="evidence" value="ECO:0007669"/>
    <property type="project" value="UniProtKB-EC"/>
</dbReference>
<feature type="compositionally biased region" description="Polar residues" evidence="19">
    <location>
        <begin position="119"/>
        <end position="141"/>
    </location>
</feature>
<comment type="subcellular location">
    <subcellularLocation>
        <location evidence="2">Golgi apparatus membrane</location>
        <topology evidence="2">Single-pass type II membrane protein</topology>
    </subcellularLocation>
</comment>
<comment type="pathway">
    <text evidence="3">Glycan metabolism; chondroitin sulfate biosynthesis.</text>
</comment>
<feature type="compositionally biased region" description="Polar residues" evidence="19">
    <location>
        <begin position="153"/>
        <end position="171"/>
    </location>
</feature>
<dbReference type="PANTHER" id="PTHR46025">
    <property type="entry name" value="XYLOSYLTRANSFERASE OXT"/>
    <property type="match status" value="1"/>
</dbReference>
<keyword evidence="15" id="KW-0325">Glycoprotein</keyword>
<evidence type="ECO:0000256" key="4">
    <source>
        <dbReference type="ARBA" id="ARBA00005093"/>
    </source>
</evidence>
<reference evidence="21" key="1">
    <citation type="submission" date="2023-05" db="EMBL/GenBank/DDBJ databases">
        <title>High-quality long-read genome of Scophthalmus maximus.</title>
        <authorList>
            <person name="Lien S."/>
            <person name="Martinez P."/>
        </authorList>
    </citation>
    <scope>NUCLEOTIDE SEQUENCE [LARGE SCALE GENOMIC DNA]</scope>
</reference>
<evidence type="ECO:0000256" key="5">
    <source>
        <dbReference type="ARBA" id="ARBA00010195"/>
    </source>
</evidence>
<keyword evidence="14" id="KW-1015">Disulfide bond</keyword>
<evidence type="ECO:0000256" key="11">
    <source>
        <dbReference type="ARBA" id="ARBA00022723"/>
    </source>
</evidence>
<dbReference type="Proteomes" id="UP000694558">
    <property type="component" value="Chromosome 8"/>
</dbReference>
<dbReference type="UniPathway" id="UPA00755"/>
<dbReference type="GeneTree" id="ENSGT00940000157381"/>
<evidence type="ECO:0000256" key="8">
    <source>
        <dbReference type="ARBA" id="ARBA00015604"/>
    </source>
</evidence>
<comment type="pathway">
    <text evidence="4">Glycan metabolism; heparan sulfate biosynthesis.</text>
</comment>
<feature type="compositionally biased region" description="Basic residues" evidence="19">
    <location>
        <begin position="213"/>
        <end position="223"/>
    </location>
</feature>
<evidence type="ECO:0000256" key="16">
    <source>
        <dbReference type="ARBA" id="ARBA00030536"/>
    </source>
</evidence>
<evidence type="ECO:0000256" key="3">
    <source>
        <dbReference type="ARBA" id="ARBA00004840"/>
    </source>
</evidence>
<feature type="compositionally biased region" description="Low complexity" evidence="19">
    <location>
        <begin position="198"/>
        <end position="212"/>
    </location>
</feature>
<evidence type="ECO:0000256" key="12">
    <source>
        <dbReference type="ARBA" id="ARBA00023034"/>
    </source>
</evidence>
<evidence type="ECO:0000256" key="17">
    <source>
        <dbReference type="ARBA" id="ARBA00032285"/>
    </source>
</evidence>
<gene>
    <name evidence="21" type="primary">xylt1</name>
</gene>
<evidence type="ECO:0000256" key="18">
    <source>
        <dbReference type="ARBA" id="ARBA00047847"/>
    </source>
</evidence>
<keyword evidence="13" id="KW-0472">Membrane</keyword>
<feature type="domain" description="Xylosyltransferase C-terminal" evidence="20">
    <location>
        <begin position="595"/>
        <end position="777"/>
    </location>
</feature>
<dbReference type="EC" id="2.4.2.26" evidence="7"/>
<comment type="cofactor">
    <cofactor evidence="1">
        <name>a divalent metal cation</name>
        <dbReference type="ChEBI" id="CHEBI:60240"/>
    </cofactor>
</comment>
<reference evidence="21" key="2">
    <citation type="submission" date="2025-08" db="UniProtKB">
        <authorList>
            <consortium name="Ensembl"/>
        </authorList>
    </citation>
    <scope>IDENTIFICATION</scope>
</reference>
<evidence type="ECO:0000256" key="2">
    <source>
        <dbReference type="ARBA" id="ARBA00004323"/>
    </source>
</evidence>
<dbReference type="GO" id="GO:0015012">
    <property type="term" value="P:heparan sulfate proteoglycan biosynthetic process"/>
    <property type="evidence" value="ECO:0007669"/>
    <property type="project" value="UniProtKB-UniPathway"/>
</dbReference>
<evidence type="ECO:0000256" key="15">
    <source>
        <dbReference type="ARBA" id="ARBA00023180"/>
    </source>
</evidence>
<evidence type="ECO:0000256" key="10">
    <source>
        <dbReference type="ARBA" id="ARBA00022679"/>
    </source>
</evidence>
<dbReference type="Pfam" id="PF02485">
    <property type="entry name" value="Branch"/>
    <property type="match status" value="1"/>
</dbReference>
<comment type="similarity">
    <text evidence="5">Belongs to the glycosyltransferase 14 family. XylT subfamily.</text>
</comment>
<accession>A0A8D3E3Q8</accession>
<feature type="region of interest" description="Disordered" evidence="19">
    <location>
        <begin position="925"/>
        <end position="949"/>
    </location>
</feature>
<dbReference type="GO" id="GO:0046872">
    <property type="term" value="F:metal ion binding"/>
    <property type="evidence" value="ECO:0007669"/>
    <property type="project" value="UniProtKB-KW"/>
</dbReference>
<name>A0A8D3E3Q8_SCOMX</name>
<comment type="catalytic activity">
    <reaction evidence="18">
        <text>UDP-alpha-D-xylose + L-seryl-[protein] = 3-O-(beta-D-xylosyl)-L-seryl-[protein] + UDP + H(+)</text>
        <dbReference type="Rhea" id="RHEA:50192"/>
        <dbReference type="Rhea" id="RHEA-COMP:9863"/>
        <dbReference type="Rhea" id="RHEA-COMP:12567"/>
        <dbReference type="ChEBI" id="CHEBI:15378"/>
        <dbReference type="ChEBI" id="CHEBI:29999"/>
        <dbReference type="ChEBI" id="CHEBI:57632"/>
        <dbReference type="ChEBI" id="CHEBI:58223"/>
        <dbReference type="ChEBI" id="CHEBI:132085"/>
        <dbReference type="EC" id="2.4.2.26"/>
    </reaction>
</comment>
<dbReference type="Pfam" id="PF12529">
    <property type="entry name" value="Xylo_C"/>
    <property type="match status" value="1"/>
</dbReference>
<protein>
    <recommendedName>
        <fullName evidence="8">Xylosyltransferase 1</fullName>
        <ecNumber evidence="7">2.4.2.26</ecNumber>
    </recommendedName>
    <alternativeName>
        <fullName evidence="16">Peptide O-xylosyltransferase 1</fullName>
    </alternativeName>
    <alternativeName>
        <fullName evidence="17">Xylosyltransferase I</fullName>
    </alternativeName>
</protein>
<feature type="compositionally biased region" description="Basic and acidic residues" evidence="19">
    <location>
        <begin position="142"/>
        <end position="152"/>
    </location>
</feature>
<dbReference type="GO" id="GO:0050650">
    <property type="term" value="P:chondroitin sulfate proteoglycan biosynthetic process"/>
    <property type="evidence" value="ECO:0007669"/>
    <property type="project" value="TreeGrafter"/>
</dbReference>
<evidence type="ECO:0000256" key="1">
    <source>
        <dbReference type="ARBA" id="ARBA00001968"/>
    </source>
</evidence>
<evidence type="ECO:0000256" key="6">
    <source>
        <dbReference type="ARBA" id="ARBA00011245"/>
    </source>
</evidence>